<protein>
    <submittedName>
        <fullName evidence="1">Uncharacterized protein</fullName>
    </submittedName>
</protein>
<accession>A0AAU9SHR5</accession>
<gene>
    <name evidence="1" type="ORF">TAV2_LOCUS16145</name>
</gene>
<name>A0AAU9SHR5_THLAR</name>
<evidence type="ECO:0000313" key="1">
    <source>
        <dbReference type="EMBL" id="CAH2066248.1"/>
    </source>
</evidence>
<organism evidence="1 2">
    <name type="scientific">Thlaspi arvense</name>
    <name type="common">Field penny-cress</name>
    <dbReference type="NCBI Taxonomy" id="13288"/>
    <lineage>
        <taxon>Eukaryota</taxon>
        <taxon>Viridiplantae</taxon>
        <taxon>Streptophyta</taxon>
        <taxon>Embryophyta</taxon>
        <taxon>Tracheophyta</taxon>
        <taxon>Spermatophyta</taxon>
        <taxon>Magnoliopsida</taxon>
        <taxon>eudicotyledons</taxon>
        <taxon>Gunneridae</taxon>
        <taxon>Pentapetalae</taxon>
        <taxon>rosids</taxon>
        <taxon>malvids</taxon>
        <taxon>Brassicales</taxon>
        <taxon>Brassicaceae</taxon>
        <taxon>Thlaspideae</taxon>
        <taxon>Thlaspi</taxon>
    </lineage>
</organism>
<dbReference type="AlphaFoldDB" id="A0AAU9SHR5"/>
<dbReference type="Proteomes" id="UP000836841">
    <property type="component" value="Chromosome 5"/>
</dbReference>
<evidence type="ECO:0000313" key="2">
    <source>
        <dbReference type="Proteomes" id="UP000836841"/>
    </source>
</evidence>
<keyword evidence="2" id="KW-1185">Reference proteome</keyword>
<sequence>MLGSWPLEKKKNHVKALKAAGLTVNRQSYDSSSCSLNLSQALGIEYYSSQNTVRTVEETEDINTHQTKLLESNIGYRLTAKQNQIVCDIKKRK</sequence>
<dbReference type="EMBL" id="OU466861">
    <property type="protein sequence ID" value="CAH2066248.1"/>
    <property type="molecule type" value="Genomic_DNA"/>
</dbReference>
<feature type="non-terminal residue" evidence="1">
    <location>
        <position position="1"/>
    </location>
</feature>
<proteinExistence type="predicted"/>
<reference evidence="1 2" key="1">
    <citation type="submission" date="2022-03" db="EMBL/GenBank/DDBJ databases">
        <authorList>
            <person name="Nunn A."/>
            <person name="Chopra R."/>
            <person name="Nunn A."/>
            <person name="Contreras Garrido A."/>
        </authorList>
    </citation>
    <scope>NUCLEOTIDE SEQUENCE [LARGE SCALE GENOMIC DNA]</scope>
</reference>